<gene>
    <name evidence="3" type="ORF">SAMN05216283_107114</name>
</gene>
<dbReference type="Proteomes" id="UP000198964">
    <property type="component" value="Unassembled WGS sequence"/>
</dbReference>
<evidence type="ECO:0000256" key="1">
    <source>
        <dbReference type="SAM" id="SignalP"/>
    </source>
</evidence>
<dbReference type="STRING" id="655355.SAMN05216283_107114"/>
<organism evidence="3 4">
    <name type="scientific">Sunxiuqinia elliptica</name>
    <dbReference type="NCBI Taxonomy" id="655355"/>
    <lineage>
        <taxon>Bacteria</taxon>
        <taxon>Pseudomonadati</taxon>
        <taxon>Bacteroidota</taxon>
        <taxon>Bacteroidia</taxon>
        <taxon>Marinilabiliales</taxon>
        <taxon>Prolixibacteraceae</taxon>
        <taxon>Sunxiuqinia</taxon>
    </lineage>
</organism>
<dbReference type="PANTHER" id="PTHR43264:SF1">
    <property type="entry name" value="INOSINE_URIDINE-PREFERRING NUCLEOSIDE HYDROLASE DOMAIN-CONTAINING PROTEIN"/>
    <property type="match status" value="1"/>
</dbReference>
<reference evidence="3 4" key="1">
    <citation type="submission" date="2016-10" db="EMBL/GenBank/DDBJ databases">
        <authorList>
            <person name="de Groot N.N."/>
        </authorList>
    </citation>
    <scope>NUCLEOTIDE SEQUENCE [LARGE SCALE GENOMIC DNA]</scope>
    <source>
        <strain evidence="3 4">CGMCC 1.9156</strain>
    </source>
</reference>
<keyword evidence="1" id="KW-0732">Signal</keyword>
<feature type="signal peptide" evidence="1">
    <location>
        <begin position="1"/>
        <end position="21"/>
    </location>
</feature>
<evidence type="ECO:0000313" key="4">
    <source>
        <dbReference type="Proteomes" id="UP000198964"/>
    </source>
</evidence>
<dbReference type="PANTHER" id="PTHR43264">
    <property type="match status" value="1"/>
</dbReference>
<feature type="domain" description="Inosine/uridine-preferring nucleoside hydrolase" evidence="2">
    <location>
        <begin position="25"/>
        <end position="286"/>
    </location>
</feature>
<evidence type="ECO:0000259" key="2">
    <source>
        <dbReference type="Pfam" id="PF01156"/>
    </source>
</evidence>
<dbReference type="EMBL" id="FONW01000007">
    <property type="protein sequence ID" value="SFF48078.1"/>
    <property type="molecule type" value="Genomic_DNA"/>
</dbReference>
<accession>A0A1I2J248</accession>
<dbReference type="InterPro" id="IPR001910">
    <property type="entry name" value="Inosine/uridine_hydrolase_dom"/>
</dbReference>
<evidence type="ECO:0000313" key="3">
    <source>
        <dbReference type="EMBL" id="SFF48078.1"/>
    </source>
</evidence>
<dbReference type="SUPFAM" id="SSF53590">
    <property type="entry name" value="Nucleoside hydrolase"/>
    <property type="match status" value="1"/>
</dbReference>
<dbReference type="GO" id="GO:0016799">
    <property type="term" value="F:hydrolase activity, hydrolyzing N-glycosyl compounds"/>
    <property type="evidence" value="ECO:0007669"/>
    <property type="project" value="InterPro"/>
</dbReference>
<dbReference type="AlphaFoldDB" id="A0A1I2J248"/>
<dbReference type="Pfam" id="PF01156">
    <property type="entry name" value="IU_nuc_hydro"/>
    <property type="match status" value="1"/>
</dbReference>
<name>A0A1I2J248_9BACT</name>
<dbReference type="InterPro" id="IPR036452">
    <property type="entry name" value="Ribo_hydro-like"/>
</dbReference>
<feature type="chain" id="PRO_5011469807" evidence="1">
    <location>
        <begin position="22"/>
        <end position="329"/>
    </location>
</feature>
<protein>
    <submittedName>
        <fullName evidence="3">Inosine-uridine nucleoside N-ribohydrolase</fullName>
    </submittedName>
</protein>
<keyword evidence="4" id="KW-1185">Reference proteome</keyword>
<dbReference type="Gene3D" id="3.90.245.10">
    <property type="entry name" value="Ribonucleoside hydrolase-like"/>
    <property type="match status" value="1"/>
</dbReference>
<proteinExistence type="predicted"/>
<dbReference type="RefSeq" id="WP_093920449.1">
    <property type="nucleotide sequence ID" value="NZ_FONW01000007.1"/>
</dbReference>
<keyword evidence="3" id="KW-0378">Hydrolase</keyword>
<sequence>MKKIKSLLAILAAFLSINLSAQPKLILDTDFGMDADDLGALAMLHHFVDHERCELLAIMSWSTEQYAVSAIDAVNQYYGHPNIPIGTRKGQTSFEAWHYNKPLVDRFHHELDYVQAPDATFLYRKILSQSDNKSITIVTIGPLLNIKNLLESPADSISDLTGKELVNQKVKEFVVMGGQFPEGTNEWNFDGEMPGVTQAVIPNIEVPIVFSGFELGLNVLTGKRFNKLDHNTPLYIGFMHFSQHAPWIKENFEGQILDNSSYDQTAVLYAVKKGIGHYWNKIEGGVCVADSTGGNKWVKQSKSNHAYLKLTMDEQQLAREIEAIMLGQF</sequence>